<evidence type="ECO:0000256" key="2">
    <source>
        <dbReference type="SAM" id="SignalP"/>
    </source>
</evidence>
<dbReference type="PANTHER" id="PTHR31157">
    <property type="entry name" value="SCP DOMAIN-CONTAINING PROTEIN"/>
    <property type="match status" value="1"/>
</dbReference>
<keyword evidence="5" id="KW-1185">Reference proteome</keyword>
<feature type="signal peptide" evidence="2">
    <location>
        <begin position="1"/>
        <end position="20"/>
    </location>
</feature>
<sequence>MLKLTCVGAFLLALAPASLAWAVESKVGDVHTILSRRGNSDPKGFFSTQNDIPDYVLVSPDLVALGPSGPAGLSSSGLNNMMCLTNRYRYDLSLPPMALDAQLVKFAQARAEFFDKNGVNITNNVVVGTDDPPVFDTTIWKDVTQNLLYTTNNPTFATWQFQGSGVSNTNMRNKDAIYFGAGKSGNYYVQAFGVPAKPISMDRSLFPQCTANQSFSSWVYPNGAPNPPTEKSTNFLKAFPYDLYKRTSPILYVPEKPGYDNGRVNSPKYYFTPEEGGVPYLKSLEIPNNVSPDYVATGGSGEQGMTKDELNLMVCLINARRYESCLPPLALHPKLIAAAQAHSYGMNRALNMSHWGDMGPPGQRVARRGFQFSSIGENIVAFTHDVYSGFVTFSQSQGHLNNILGNSYKYVGGGRSGQFWAVNFATLADNSQNPDPKNVPLCPGNATAIAIAFPNGLPSAPKLEANACGNTQATPVKRPPYFETANKEPKPDVPTPPFVFTPPTPTNDPKAAYTTVTVETTIYIDELQQPGMKLASAIAVLAAVIATVSADTRGPTSGQDLCCAANQERARRGIPLLKWSPSIDRIAQQQSEYQRSIGRISHDGPPGQLNKLGGRLQSVGFGYRTAGENIGGGFNSVDAITATWMNSPGHRAATLARESTVCGGGLANGGYYTINFASPMNQKDADGYYILQCSGSKSQGAYNGGDNAIPHKPQPPPKPPVVQPPPPKPPVVQPPKPPVTPPAPKPSVAPKPPVVQPPTPKPPVVQPPVQPPVGHKPPPQPPVQPPVQPQPPVKPPTPGNGKCKLVPKGSIAAGKCKPCKQCGSKPSPFRR</sequence>
<accession>A0A9W8INT6</accession>
<comment type="caution">
    <text evidence="4">The sequence shown here is derived from an EMBL/GenBank/DDBJ whole genome shotgun (WGS) entry which is preliminary data.</text>
</comment>
<dbReference type="InterPro" id="IPR014044">
    <property type="entry name" value="CAP_dom"/>
</dbReference>
<organism evidence="4 5">
    <name type="scientific">Coemansia aciculifera</name>
    <dbReference type="NCBI Taxonomy" id="417176"/>
    <lineage>
        <taxon>Eukaryota</taxon>
        <taxon>Fungi</taxon>
        <taxon>Fungi incertae sedis</taxon>
        <taxon>Zoopagomycota</taxon>
        <taxon>Kickxellomycotina</taxon>
        <taxon>Kickxellomycetes</taxon>
        <taxon>Kickxellales</taxon>
        <taxon>Kickxellaceae</taxon>
        <taxon>Coemansia</taxon>
    </lineage>
</organism>
<dbReference type="Proteomes" id="UP001140074">
    <property type="component" value="Unassembled WGS sequence"/>
</dbReference>
<protein>
    <recommendedName>
        <fullName evidence="3">SCP domain-containing protein</fullName>
    </recommendedName>
</protein>
<reference evidence="4" key="1">
    <citation type="submission" date="2022-07" db="EMBL/GenBank/DDBJ databases">
        <title>Phylogenomic reconstructions and comparative analyses of Kickxellomycotina fungi.</title>
        <authorList>
            <person name="Reynolds N.K."/>
            <person name="Stajich J.E."/>
            <person name="Barry K."/>
            <person name="Grigoriev I.V."/>
            <person name="Crous P."/>
            <person name="Smith M.E."/>
        </authorList>
    </citation>
    <scope>NUCLEOTIDE SEQUENCE</scope>
    <source>
        <strain evidence="4">RSA 476</strain>
    </source>
</reference>
<dbReference type="SUPFAM" id="SSF55797">
    <property type="entry name" value="PR-1-like"/>
    <property type="match status" value="3"/>
</dbReference>
<feature type="domain" description="SCP" evidence="3">
    <location>
        <begin position="566"/>
        <end position="671"/>
    </location>
</feature>
<feature type="compositionally biased region" description="Pro residues" evidence="1">
    <location>
        <begin position="712"/>
        <end position="798"/>
    </location>
</feature>
<dbReference type="AlphaFoldDB" id="A0A9W8INT6"/>
<dbReference type="Gene3D" id="3.40.33.10">
    <property type="entry name" value="CAP"/>
    <property type="match status" value="3"/>
</dbReference>
<dbReference type="Pfam" id="PF00188">
    <property type="entry name" value="CAP"/>
    <property type="match status" value="2"/>
</dbReference>
<evidence type="ECO:0000256" key="1">
    <source>
        <dbReference type="SAM" id="MobiDB-lite"/>
    </source>
</evidence>
<feature type="domain" description="SCP" evidence="3">
    <location>
        <begin position="316"/>
        <end position="416"/>
    </location>
</feature>
<keyword evidence="2" id="KW-0732">Signal</keyword>
<feature type="chain" id="PRO_5040767009" description="SCP domain-containing protein" evidence="2">
    <location>
        <begin position="21"/>
        <end position="831"/>
    </location>
</feature>
<evidence type="ECO:0000313" key="5">
    <source>
        <dbReference type="Proteomes" id="UP001140074"/>
    </source>
</evidence>
<dbReference type="EMBL" id="JANBUY010000072">
    <property type="protein sequence ID" value="KAJ2864954.1"/>
    <property type="molecule type" value="Genomic_DNA"/>
</dbReference>
<dbReference type="InterPro" id="IPR035940">
    <property type="entry name" value="CAP_sf"/>
</dbReference>
<dbReference type="CDD" id="cd05379">
    <property type="entry name" value="CAP_bacterial"/>
    <property type="match status" value="2"/>
</dbReference>
<evidence type="ECO:0000259" key="3">
    <source>
        <dbReference type="Pfam" id="PF00188"/>
    </source>
</evidence>
<dbReference type="PANTHER" id="PTHR31157:SF1">
    <property type="entry name" value="SCP DOMAIN-CONTAINING PROTEIN"/>
    <property type="match status" value="1"/>
</dbReference>
<name>A0A9W8INT6_9FUNG</name>
<gene>
    <name evidence="4" type="ORF">GGH94_002552</name>
</gene>
<proteinExistence type="predicted"/>
<evidence type="ECO:0000313" key="4">
    <source>
        <dbReference type="EMBL" id="KAJ2864954.1"/>
    </source>
</evidence>
<feature type="region of interest" description="Disordered" evidence="1">
    <location>
        <begin position="701"/>
        <end position="831"/>
    </location>
</feature>
<dbReference type="PRINTS" id="PR01217">
    <property type="entry name" value="PRICHEXTENSN"/>
</dbReference>